<feature type="domain" description="Peptidase M41" evidence="8">
    <location>
        <begin position="255"/>
        <end position="319"/>
    </location>
</feature>
<evidence type="ECO:0000313" key="11">
    <source>
        <dbReference type="Proteomes" id="UP000585474"/>
    </source>
</evidence>
<comment type="similarity">
    <text evidence="2">In the N-terminal section; belongs to the AAA ATPase family.</text>
</comment>
<keyword evidence="11" id="KW-1185">Reference proteome</keyword>
<keyword evidence="4" id="KW-0547">Nucleotide-binding</keyword>
<keyword evidence="3" id="KW-0479">Metal-binding</keyword>
<dbReference type="Gene3D" id="3.40.50.300">
    <property type="entry name" value="P-loop containing nucleotide triphosphate hydrolases"/>
    <property type="match status" value="1"/>
</dbReference>
<evidence type="ECO:0000259" key="9">
    <source>
        <dbReference type="Pfam" id="PF17862"/>
    </source>
</evidence>
<dbReference type="PANTHER" id="PTHR43655:SF33">
    <property type="entry name" value="AAA+ ATPASE DOMAIN-CONTAINING PROTEIN"/>
    <property type="match status" value="1"/>
</dbReference>
<dbReference type="Pfam" id="PF17862">
    <property type="entry name" value="AAA_lid_3"/>
    <property type="match status" value="1"/>
</dbReference>
<dbReference type="InterPro" id="IPR041569">
    <property type="entry name" value="AAA_lid_3"/>
</dbReference>
<comment type="caution">
    <text evidence="10">The sequence shown here is derived from an EMBL/GenBank/DDBJ whole genome shotgun (WGS) entry which is preliminary data.</text>
</comment>
<evidence type="ECO:0000259" key="8">
    <source>
        <dbReference type="Pfam" id="PF01434"/>
    </source>
</evidence>
<evidence type="ECO:0000256" key="1">
    <source>
        <dbReference type="ARBA" id="ARBA00001947"/>
    </source>
</evidence>
<dbReference type="InterPro" id="IPR050928">
    <property type="entry name" value="ATP-dep_Zn_Metalloprotease"/>
</dbReference>
<dbReference type="GO" id="GO:0009535">
    <property type="term" value="C:chloroplast thylakoid membrane"/>
    <property type="evidence" value="ECO:0007669"/>
    <property type="project" value="TreeGrafter"/>
</dbReference>
<dbReference type="FunFam" id="1.10.8.60:FF:000019">
    <property type="entry name" value="AFG3-like AAA ATPase 2"/>
    <property type="match status" value="1"/>
</dbReference>
<evidence type="ECO:0000256" key="2">
    <source>
        <dbReference type="ARBA" id="ARBA00010550"/>
    </source>
</evidence>
<dbReference type="GO" id="GO:0034982">
    <property type="term" value="P:mitochondrial protein processing"/>
    <property type="evidence" value="ECO:0007669"/>
    <property type="project" value="TreeGrafter"/>
</dbReference>
<evidence type="ECO:0000256" key="5">
    <source>
        <dbReference type="ARBA" id="ARBA00022833"/>
    </source>
</evidence>
<feature type="domain" description="Peptidase M41" evidence="8">
    <location>
        <begin position="370"/>
        <end position="474"/>
    </location>
</feature>
<proteinExistence type="inferred from homology"/>
<keyword evidence="6" id="KW-0067">ATP-binding</keyword>
<dbReference type="Proteomes" id="UP000585474">
    <property type="component" value="Unassembled WGS sequence"/>
</dbReference>
<gene>
    <name evidence="10" type="ORF">Acr_02g0009590</name>
</gene>
<dbReference type="GO" id="GO:0004176">
    <property type="term" value="F:ATP-dependent peptidase activity"/>
    <property type="evidence" value="ECO:0007669"/>
    <property type="project" value="InterPro"/>
</dbReference>
<dbReference type="GO" id="GO:0005524">
    <property type="term" value="F:ATP binding"/>
    <property type="evidence" value="ECO:0007669"/>
    <property type="project" value="UniProtKB-KW"/>
</dbReference>
<sequence length="496" mass="55262">MNRSAAKIYYKNSPSVSSQTNDEIVQGPIDGNHARRTVSHHKYYFNTGNVDSFEEKLEEAHETLGIDPRTLFYMGRRMQGGLDVGGPCSNGSRGIFNIGKAQFTMMDKNSKNKGVGCKNSKGALLVGPPWTGKTLLAKDAAETPLELAGTNRPNILDKALLRPGRFDRQITIDKPDIKGRKQIFRIYLTKLKLDQEPSYHSQRLAALTPGFAAADIANVCNEAALIAARTESTLVTRQGHWRSGKEEQGYNISLESRTVAYHESGHAVTDWFLEHAEPLLQVTIVPRGTAALGFAQCVPNENLLMTKEQLFDMTCMTLGVEQLSRSYAREDNIIFGIILLIGVEVVALSSELKVRVIPVYHFGLTCFWTQVLLGKISTGAQNDLEVTKMTYAQVAVYGFSNKVGLLSFPQSDDAFEMTKPYSSKTASIINNEVREGVGKTYDRTLQLIDEQKEHIAQIAELLLEKEVLHQDEVRVLGECPFKTSEPTNYDRFKLDF</sequence>
<reference evidence="10 11" key="1">
    <citation type="submission" date="2019-07" db="EMBL/GenBank/DDBJ databases">
        <title>De Novo Assembly of kiwifruit Actinidia rufa.</title>
        <authorList>
            <person name="Sugita-Konishi S."/>
            <person name="Sato K."/>
            <person name="Mori E."/>
            <person name="Abe Y."/>
            <person name="Kisaki G."/>
            <person name="Hamano K."/>
            <person name="Suezawa K."/>
            <person name="Otani M."/>
            <person name="Fukuda T."/>
            <person name="Manabe T."/>
            <person name="Gomi K."/>
            <person name="Tabuchi M."/>
            <person name="Akimitsu K."/>
            <person name="Kataoka I."/>
        </authorList>
    </citation>
    <scope>NUCLEOTIDE SEQUENCE [LARGE SCALE GENOMIC DNA]</scope>
    <source>
        <strain evidence="11">cv. Fuchu</strain>
    </source>
</reference>
<feature type="domain" description="AAA ATPase AAA+ lid" evidence="9">
    <location>
        <begin position="203"/>
        <end position="236"/>
    </location>
</feature>
<keyword evidence="7" id="KW-0378">Hydrolase</keyword>
<evidence type="ECO:0000256" key="7">
    <source>
        <dbReference type="ARBA" id="ARBA00023049"/>
    </source>
</evidence>
<dbReference type="Pfam" id="PF01434">
    <property type="entry name" value="Peptidase_M41"/>
    <property type="match status" value="2"/>
</dbReference>
<evidence type="ECO:0000256" key="3">
    <source>
        <dbReference type="ARBA" id="ARBA00022723"/>
    </source>
</evidence>
<keyword evidence="10" id="KW-0645">Protease</keyword>
<keyword evidence="5" id="KW-0862">Zinc</keyword>
<dbReference type="SUPFAM" id="SSF140990">
    <property type="entry name" value="FtsH protease domain-like"/>
    <property type="match status" value="2"/>
</dbReference>
<evidence type="ECO:0000256" key="6">
    <source>
        <dbReference type="ARBA" id="ARBA00022840"/>
    </source>
</evidence>
<dbReference type="Gene3D" id="1.10.8.60">
    <property type="match status" value="1"/>
</dbReference>
<dbReference type="InterPro" id="IPR027417">
    <property type="entry name" value="P-loop_NTPase"/>
</dbReference>
<evidence type="ECO:0000313" key="10">
    <source>
        <dbReference type="EMBL" id="GFY82719.1"/>
    </source>
</evidence>
<dbReference type="Gene3D" id="1.20.58.760">
    <property type="entry name" value="Peptidase M41"/>
    <property type="match status" value="1"/>
</dbReference>
<dbReference type="AlphaFoldDB" id="A0A7J0E9X1"/>
<dbReference type="OrthoDB" id="1413014at2759"/>
<dbReference type="InterPro" id="IPR037219">
    <property type="entry name" value="Peptidase_M41-like"/>
</dbReference>
<name>A0A7J0E9X1_9ERIC</name>
<organism evidence="10 11">
    <name type="scientific">Actinidia rufa</name>
    <dbReference type="NCBI Taxonomy" id="165716"/>
    <lineage>
        <taxon>Eukaryota</taxon>
        <taxon>Viridiplantae</taxon>
        <taxon>Streptophyta</taxon>
        <taxon>Embryophyta</taxon>
        <taxon>Tracheophyta</taxon>
        <taxon>Spermatophyta</taxon>
        <taxon>Magnoliopsida</taxon>
        <taxon>eudicotyledons</taxon>
        <taxon>Gunneridae</taxon>
        <taxon>Pentapetalae</taxon>
        <taxon>asterids</taxon>
        <taxon>Ericales</taxon>
        <taxon>Actinidiaceae</taxon>
        <taxon>Actinidia</taxon>
    </lineage>
</organism>
<keyword evidence="7" id="KW-0482">Metalloprotease</keyword>
<dbReference type="PANTHER" id="PTHR43655">
    <property type="entry name" value="ATP-DEPENDENT PROTEASE"/>
    <property type="match status" value="1"/>
</dbReference>
<dbReference type="Gene3D" id="3.40.1690.20">
    <property type="match status" value="1"/>
</dbReference>
<dbReference type="SUPFAM" id="SSF52540">
    <property type="entry name" value="P-loop containing nucleoside triphosphate hydrolases"/>
    <property type="match status" value="1"/>
</dbReference>
<dbReference type="GO" id="GO:0004222">
    <property type="term" value="F:metalloendopeptidase activity"/>
    <property type="evidence" value="ECO:0007669"/>
    <property type="project" value="InterPro"/>
</dbReference>
<dbReference type="InterPro" id="IPR000642">
    <property type="entry name" value="Peptidase_M41"/>
</dbReference>
<protein>
    <submittedName>
        <fullName evidence="10">FTSH protease 10</fullName>
    </submittedName>
</protein>
<dbReference type="EMBL" id="BJWL01000002">
    <property type="protein sequence ID" value="GFY82719.1"/>
    <property type="molecule type" value="Genomic_DNA"/>
</dbReference>
<accession>A0A7J0E9X1</accession>
<dbReference type="GO" id="GO:0005745">
    <property type="term" value="C:m-AAA complex"/>
    <property type="evidence" value="ECO:0007669"/>
    <property type="project" value="TreeGrafter"/>
</dbReference>
<dbReference type="GO" id="GO:0046872">
    <property type="term" value="F:metal ion binding"/>
    <property type="evidence" value="ECO:0007669"/>
    <property type="project" value="UniProtKB-KW"/>
</dbReference>
<evidence type="ECO:0000256" key="4">
    <source>
        <dbReference type="ARBA" id="ARBA00022741"/>
    </source>
</evidence>
<comment type="cofactor">
    <cofactor evidence="1">
        <name>Zn(2+)</name>
        <dbReference type="ChEBI" id="CHEBI:29105"/>
    </cofactor>
</comment>